<keyword evidence="2 6" id="KW-0285">Flavoprotein</keyword>
<accession>A0A5E4LKL6</accession>
<dbReference type="InterPro" id="IPR050151">
    <property type="entry name" value="Class-I_Pyr_Nuc-Dis_Oxidored"/>
</dbReference>
<keyword evidence="4 6" id="KW-0560">Oxidoreductase</keyword>
<evidence type="ECO:0000259" key="8">
    <source>
        <dbReference type="Pfam" id="PF07992"/>
    </source>
</evidence>
<comment type="caution">
    <text evidence="9">The sequence shown here is derived from an EMBL/GenBank/DDBJ whole genome shotgun (WGS) entry which is preliminary data.</text>
</comment>
<dbReference type="NCBIfam" id="TIGR01350">
    <property type="entry name" value="lipoamide_DH"/>
    <property type="match status" value="1"/>
</dbReference>
<evidence type="ECO:0000313" key="10">
    <source>
        <dbReference type="Proteomes" id="UP000789941"/>
    </source>
</evidence>
<dbReference type="SUPFAM" id="SSF51905">
    <property type="entry name" value="FAD/NAD(P)-binding domain"/>
    <property type="match status" value="1"/>
</dbReference>
<dbReference type="AlphaFoldDB" id="A0A5E4LKL6"/>
<feature type="domain" description="FAD/NAD(P)-binding" evidence="8">
    <location>
        <begin position="11"/>
        <end position="325"/>
    </location>
</feature>
<evidence type="ECO:0000256" key="1">
    <source>
        <dbReference type="ARBA" id="ARBA00007532"/>
    </source>
</evidence>
<dbReference type="GO" id="GO:0004148">
    <property type="term" value="F:dihydrolipoyl dehydrogenase (NADH) activity"/>
    <property type="evidence" value="ECO:0007669"/>
    <property type="project" value="UniProtKB-EC"/>
</dbReference>
<feature type="domain" description="Pyridine nucleotide-disulphide oxidoreductase dimerisation" evidence="7">
    <location>
        <begin position="344"/>
        <end position="452"/>
    </location>
</feature>
<dbReference type="EC" id="1.8.1.4" evidence="6"/>
<organism evidence="9 10">
    <name type="scientific">Candidatus Bilamarchaeum dharawalense</name>
    <dbReference type="NCBI Taxonomy" id="2885759"/>
    <lineage>
        <taxon>Archaea</taxon>
        <taxon>Candidatus Micrarchaeota</taxon>
        <taxon>Candidatus Micrarchaeia</taxon>
        <taxon>Candidatus Anstonellales</taxon>
        <taxon>Candidatus Bilamarchaeaceae</taxon>
        <taxon>Candidatus Bilamarchaeum</taxon>
    </lineage>
</organism>
<dbReference type="SUPFAM" id="SSF55424">
    <property type="entry name" value="FAD/NAD-linked reductases, dimerisation (C-terminal) domain"/>
    <property type="match status" value="1"/>
</dbReference>
<dbReference type="Gene3D" id="3.30.390.30">
    <property type="match status" value="1"/>
</dbReference>
<evidence type="ECO:0000313" key="9">
    <source>
        <dbReference type="EMBL" id="VVC02555.1"/>
    </source>
</evidence>
<keyword evidence="6" id="KW-0676">Redox-active center</keyword>
<comment type="catalytic activity">
    <reaction evidence="6">
        <text>N(6)-[(R)-dihydrolipoyl]-L-lysyl-[protein] + NAD(+) = N(6)-[(R)-lipoyl]-L-lysyl-[protein] + NADH + H(+)</text>
        <dbReference type="Rhea" id="RHEA:15045"/>
        <dbReference type="Rhea" id="RHEA-COMP:10474"/>
        <dbReference type="Rhea" id="RHEA-COMP:10475"/>
        <dbReference type="ChEBI" id="CHEBI:15378"/>
        <dbReference type="ChEBI" id="CHEBI:57540"/>
        <dbReference type="ChEBI" id="CHEBI:57945"/>
        <dbReference type="ChEBI" id="CHEBI:83099"/>
        <dbReference type="ChEBI" id="CHEBI:83100"/>
        <dbReference type="EC" id="1.8.1.4"/>
    </reaction>
</comment>
<reference evidence="9 10" key="1">
    <citation type="submission" date="2019-08" db="EMBL/GenBank/DDBJ databases">
        <authorList>
            <person name="Vazquez-Campos X."/>
        </authorList>
    </citation>
    <scope>NUCLEOTIDE SEQUENCE [LARGE SCALE GENOMIC DNA]</scope>
    <source>
        <strain evidence="9">LFW-283_2</strain>
    </source>
</reference>
<keyword evidence="3 6" id="KW-0274">FAD</keyword>
<gene>
    <name evidence="9" type="primary">lpdA_1</name>
    <name evidence="9" type="ORF">LFW2832_00072</name>
</gene>
<dbReference type="PRINTS" id="PR00411">
    <property type="entry name" value="PNDRDTASEI"/>
</dbReference>
<keyword evidence="5 6" id="KW-0520">NAD</keyword>
<proteinExistence type="inferred from homology"/>
<comment type="miscellaneous">
    <text evidence="6">The active site is a redox-active disulfide bond.</text>
</comment>
<dbReference type="InterPro" id="IPR023753">
    <property type="entry name" value="FAD/NAD-binding_dom"/>
</dbReference>
<dbReference type="InterPro" id="IPR006258">
    <property type="entry name" value="Lipoamide_DH"/>
</dbReference>
<comment type="cofactor">
    <cofactor evidence="6">
        <name>FAD</name>
        <dbReference type="ChEBI" id="CHEBI:57692"/>
    </cofactor>
    <text evidence="6">Binds 1 FAD per subunit.</text>
</comment>
<comment type="similarity">
    <text evidence="1 6">Belongs to the class-I pyridine nucleotide-disulfide oxidoreductase family.</text>
</comment>
<name>A0A5E4LKL6_9ARCH</name>
<evidence type="ECO:0000256" key="6">
    <source>
        <dbReference type="RuleBase" id="RU003692"/>
    </source>
</evidence>
<evidence type="ECO:0000256" key="3">
    <source>
        <dbReference type="ARBA" id="ARBA00022827"/>
    </source>
</evidence>
<evidence type="ECO:0000259" key="7">
    <source>
        <dbReference type="Pfam" id="PF02852"/>
    </source>
</evidence>
<dbReference type="PANTHER" id="PTHR22912:SF160">
    <property type="entry name" value="DIHYDROLIPOYL DEHYDROGENASE"/>
    <property type="match status" value="1"/>
</dbReference>
<dbReference type="FunFam" id="3.30.390.30:FF:000001">
    <property type="entry name" value="Dihydrolipoyl dehydrogenase"/>
    <property type="match status" value="1"/>
</dbReference>
<dbReference type="InterPro" id="IPR016156">
    <property type="entry name" value="FAD/NAD-linked_Rdtase_dimer_sf"/>
</dbReference>
<sequence>MVMGELTTRVDVAVIGAGPGGYTAAIRAAQLGLDVVLIEKNKIGGCCTNVGCIPSKALIHAATVKFEAEHAANMGIDAEIKLDFAKTQKWKDGVVEKLRNGIEMICRFNGVDVIKGKAFFTSSNTLSVQTENGMRDIEFKNVIIATGTRIKELPNLPQDHKKVISSDDIFSLDKLPQRLIVVGGGYIAIEMACLFTKFGSRVVVIYRGSRLLKKLEPEISITLARKMKEIGCEIVFDGEVESVQGNVANVKAPDGIRKLEFDKLLITTGRVPDYEGLGLDKTKVSVNTEGLIEVDNTMRTKDEKIFAIGDIVAGPQLAHKAFRQGKVAAEVIANQKSAFDNVAIPSVVFSEPEIATVGLTEQEANEQGHKIKIGRMPYTSSGKAKTMDKTDGFVKIVANEDGLVLGVHVIGFGAADLIAEATLAIEMGATLEDLALTIHTHPTMPEALAEAAEEALGQAIHLYKGKM</sequence>
<evidence type="ECO:0000256" key="5">
    <source>
        <dbReference type="ARBA" id="ARBA00023027"/>
    </source>
</evidence>
<evidence type="ECO:0000256" key="2">
    <source>
        <dbReference type="ARBA" id="ARBA00022630"/>
    </source>
</evidence>
<dbReference type="Gene3D" id="3.50.50.60">
    <property type="entry name" value="FAD/NAD(P)-binding domain"/>
    <property type="match status" value="2"/>
</dbReference>
<dbReference type="GO" id="GO:0006103">
    <property type="term" value="P:2-oxoglutarate metabolic process"/>
    <property type="evidence" value="ECO:0007669"/>
    <property type="project" value="TreeGrafter"/>
</dbReference>
<evidence type="ECO:0000256" key="4">
    <source>
        <dbReference type="ARBA" id="ARBA00023002"/>
    </source>
</evidence>
<dbReference type="PIRSF" id="PIRSF000350">
    <property type="entry name" value="Mercury_reductase_MerA"/>
    <property type="match status" value="1"/>
</dbReference>
<dbReference type="InterPro" id="IPR004099">
    <property type="entry name" value="Pyr_nucl-diS_OxRdtase_dimer"/>
</dbReference>
<dbReference type="GO" id="GO:0050660">
    <property type="term" value="F:flavin adenine dinucleotide binding"/>
    <property type="evidence" value="ECO:0007669"/>
    <property type="project" value="InterPro"/>
</dbReference>
<dbReference type="InterPro" id="IPR036188">
    <property type="entry name" value="FAD/NAD-bd_sf"/>
</dbReference>
<dbReference type="EMBL" id="CABMJJ010000001">
    <property type="protein sequence ID" value="VVC02555.1"/>
    <property type="molecule type" value="Genomic_DNA"/>
</dbReference>
<dbReference type="Proteomes" id="UP000789941">
    <property type="component" value="Unassembled WGS sequence"/>
</dbReference>
<dbReference type="PRINTS" id="PR00368">
    <property type="entry name" value="FADPNR"/>
</dbReference>
<dbReference type="InterPro" id="IPR001100">
    <property type="entry name" value="Pyr_nuc-diS_OxRdtase"/>
</dbReference>
<dbReference type="Pfam" id="PF02852">
    <property type="entry name" value="Pyr_redox_dim"/>
    <property type="match status" value="1"/>
</dbReference>
<dbReference type="PANTHER" id="PTHR22912">
    <property type="entry name" value="DISULFIDE OXIDOREDUCTASE"/>
    <property type="match status" value="1"/>
</dbReference>
<protein>
    <recommendedName>
        <fullName evidence="6">Dihydrolipoyl dehydrogenase</fullName>
        <ecNumber evidence="6">1.8.1.4</ecNumber>
    </recommendedName>
</protein>
<dbReference type="Pfam" id="PF07992">
    <property type="entry name" value="Pyr_redox_2"/>
    <property type="match status" value="1"/>
</dbReference>